<accession>G2MRS5</accession>
<dbReference type="Gene3D" id="1.50.10.10">
    <property type="match status" value="1"/>
</dbReference>
<dbReference type="Pfam" id="PF06824">
    <property type="entry name" value="Glyco_hydro_125"/>
    <property type="match status" value="1"/>
</dbReference>
<dbReference type="InterPro" id="IPR008313">
    <property type="entry name" value="GH125"/>
</dbReference>
<dbReference type="KEGG" id="twi:Thewi_2471"/>
<evidence type="ECO:0000313" key="2">
    <source>
        <dbReference type="Proteomes" id="UP000008276"/>
    </source>
</evidence>
<dbReference type="GO" id="GO:0005975">
    <property type="term" value="P:carbohydrate metabolic process"/>
    <property type="evidence" value="ECO:0007669"/>
    <property type="project" value="InterPro"/>
</dbReference>
<dbReference type="SUPFAM" id="SSF48208">
    <property type="entry name" value="Six-hairpin glycosidases"/>
    <property type="match status" value="1"/>
</dbReference>
<dbReference type="InterPro" id="IPR008928">
    <property type="entry name" value="6-hairpin_glycosidase_sf"/>
</dbReference>
<organism evidence="1 2">
    <name type="scientific">Thermoanaerobacter wiegelii Rt8.B1</name>
    <dbReference type="NCBI Taxonomy" id="697303"/>
    <lineage>
        <taxon>Bacteria</taxon>
        <taxon>Bacillati</taxon>
        <taxon>Bacillota</taxon>
        <taxon>Clostridia</taxon>
        <taxon>Thermoanaerobacterales</taxon>
        <taxon>Thermoanaerobacteraceae</taxon>
        <taxon>Thermoanaerobacter</taxon>
    </lineage>
</organism>
<reference evidence="1 2" key="1">
    <citation type="submission" date="2011-08" db="EMBL/GenBank/DDBJ databases">
        <title>Complete sequence of Thermoanaerobacter wiegelii Rt8.B1.</title>
        <authorList>
            <consortium name="US DOE Joint Genome Institute"/>
            <person name="Lucas S."/>
            <person name="Han J."/>
            <person name="Lapidus A."/>
            <person name="Cheng J.-F."/>
            <person name="Goodwin L."/>
            <person name="Pitluck S."/>
            <person name="Peters L."/>
            <person name="Mikhailova N."/>
            <person name="Zeytun A."/>
            <person name="Daligault H."/>
            <person name="Detter J.C."/>
            <person name="Han C."/>
            <person name="Tapia R."/>
            <person name="Land M."/>
            <person name="Hauser L."/>
            <person name="Kyrpides N."/>
            <person name="Ivanova N."/>
            <person name="Pagani I."/>
            <person name="Hemme C."/>
            <person name="Woyke T."/>
        </authorList>
    </citation>
    <scope>NUCLEOTIDE SEQUENCE [LARGE SCALE GENOMIC DNA]</scope>
    <source>
        <strain evidence="1 2">Rt8.B1</strain>
    </source>
</reference>
<proteinExistence type="predicted"/>
<evidence type="ECO:0000313" key="1">
    <source>
        <dbReference type="EMBL" id="AEM79806.1"/>
    </source>
</evidence>
<dbReference type="RefSeq" id="WP_014063618.1">
    <property type="nucleotide sequence ID" value="NC_015958.1"/>
</dbReference>
<dbReference type="AlphaFoldDB" id="G2MRS5"/>
<dbReference type="EMBL" id="CP002991">
    <property type="protein sequence ID" value="AEM79806.1"/>
    <property type="molecule type" value="Genomic_DNA"/>
</dbReference>
<dbReference type="eggNOG" id="COG3538">
    <property type="taxonomic scope" value="Bacteria"/>
</dbReference>
<dbReference type="STRING" id="697303.Thewi_2471"/>
<name>G2MRS5_9THEO</name>
<dbReference type="PANTHER" id="PTHR31047">
    <property type="entry name" value="MEIOTICALLY UP-REGULATED GENE 157 PROTEIN"/>
    <property type="match status" value="1"/>
</dbReference>
<dbReference type="HOGENOM" id="CLU_478032_0_0_9"/>
<keyword evidence="2" id="KW-1185">Reference proteome</keyword>
<dbReference type="InterPro" id="IPR012341">
    <property type="entry name" value="6hp_glycosidase-like_sf"/>
</dbReference>
<dbReference type="Proteomes" id="UP000008276">
    <property type="component" value="Chromosome"/>
</dbReference>
<gene>
    <name evidence="1" type="ORF">Thewi_2471</name>
</gene>
<protein>
    <submittedName>
        <fullName evidence="1">Uncharacterized conserved protein UCP028846</fullName>
    </submittedName>
</protein>
<sequence>MNKIITRPHEIDKNVRVLYAGNHYISLPEIDVEKASIKNLNIVSLSNKGLVELSGEEALFKPVFYKKGEKLEIVKSEVSEELYYIPNVKLYFSNGDFVIIKIYADIKEKGFVYEFESSEEIEVYLEVNLDKLFFLRFNSHEIEFKKEFKIDKWLKNPALNIYSYNIAFSLAFGGEKDFDYEEKNEKILLKSKTNGTNCFYISVNSDMDGASTTLIHLKRKGFKNIYKEFYNWLKNKYIKYSQDNDLESLLNKNLFFNYFFSIGKDMESDNYIALTSRSPRYYVSGAFWERDSFLWSFPAVKIIDKSFHDYIAREMILRHSKNAGAHAHYIDGTVLYPGFELDEAASYFILLENMDVDLDDIELVKALEAVYSRIEEEYDSRIGLYKTFLLPSDDPSEYPFVTIDNVILWRGFINLKNLYLKLNWYKKADMLQKKIDGIYNGIYKYLVTEVEGKRIFAWSTDGEGNHKLYNDPPGNLGLMYYYDFVDYQNEVFKNTIDYYYSRKYKYYFEDAKIKELACDHHPNTPSGLGLCGSLLNPLMREEALKWLKMANMDYGLLAESFDKDTGEAKTGVGFATGSGYLAMALYRILFEE</sequence>
<dbReference type="PANTHER" id="PTHR31047:SF0">
    <property type="entry name" value="MEIOTICALLY UP-REGULATED GENE 157 PROTEIN"/>
    <property type="match status" value="1"/>
</dbReference>